<dbReference type="PANTHER" id="PTHR47478">
    <property type="match status" value="1"/>
</dbReference>
<protein>
    <submittedName>
        <fullName evidence="1">YjjG family noncanonical pyrimidine nucleotidase</fullName>
    </submittedName>
</protein>
<dbReference type="InterPro" id="IPR006439">
    <property type="entry name" value="HAD-SF_hydro_IA"/>
</dbReference>
<dbReference type="SFLD" id="SFLDG01129">
    <property type="entry name" value="C1.5:_HAD__Beta-PGM__Phosphata"/>
    <property type="match status" value="1"/>
</dbReference>
<dbReference type="Gene3D" id="1.10.150.240">
    <property type="entry name" value="Putative phosphatase, domain 2"/>
    <property type="match status" value="1"/>
</dbReference>
<dbReference type="Pfam" id="PF00702">
    <property type="entry name" value="Hydrolase"/>
    <property type="match status" value="1"/>
</dbReference>
<gene>
    <name evidence="1" type="ORF">Q4528_07600</name>
</gene>
<accession>A0AAW7YUS5</accession>
<name>A0AAW7YUS5_9STAP</name>
<dbReference type="InterPro" id="IPR052550">
    <property type="entry name" value="Pyrimidine_5'-ntase_YjjG"/>
</dbReference>
<evidence type="ECO:0000313" key="2">
    <source>
        <dbReference type="Proteomes" id="UP001170310"/>
    </source>
</evidence>
<dbReference type="Proteomes" id="UP001170310">
    <property type="component" value="Unassembled WGS sequence"/>
</dbReference>
<dbReference type="AlphaFoldDB" id="A0AAW7YUS5"/>
<proteinExistence type="predicted"/>
<dbReference type="Gene3D" id="3.40.50.1000">
    <property type="entry name" value="HAD superfamily/HAD-like"/>
    <property type="match status" value="1"/>
</dbReference>
<sequence length="228" mass="26927">MKYTTILLDFDDTIVDFYDAEEKAFYNMAKHFNHYPTEEDFYYFRKVNQSHWEAFQENKLTKVEVLTLRFVNYFKDYNIEVDGNLADNLFRDELAKATPSFFDGTLDTIDYLRKKHNIYIVTNGVTETQQRRLAQTTFNETLNGIFISEQTGYQKPMPEFFDYIFKEMGETHREKAIIVGDSLTSDILGGKNANIPTCWFNLRNKENNTTIQPDYEIKSLKELIDIVE</sequence>
<comment type="caution">
    <text evidence="1">The sequence shown here is derived from an EMBL/GenBank/DDBJ whole genome shotgun (WGS) entry which is preliminary data.</text>
</comment>
<dbReference type="RefSeq" id="WP_046466585.1">
    <property type="nucleotide sequence ID" value="NZ_JAUOQO010000005.1"/>
</dbReference>
<dbReference type="SFLD" id="SFLDS00003">
    <property type="entry name" value="Haloacid_Dehalogenase"/>
    <property type="match status" value="1"/>
</dbReference>
<evidence type="ECO:0000313" key="1">
    <source>
        <dbReference type="EMBL" id="MDO6574021.1"/>
    </source>
</evidence>
<dbReference type="InterPro" id="IPR036412">
    <property type="entry name" value="HAD-like_sf"/>
</dbReference>
<dbReference type="EMBL" id="JAUOQO010000005">
    <property type="protein sequence ID" value="MDO6574021.1"/>
    <property type="molecule type" value="Genomic_DNA"/>
</dbReference>
<dbReference type="SUPFAM" id="SSF56784">
    <property type="entry name" value="HAD-like"/>
    <property type="match status" value="1"/>
</dbReference>
<dbReference type="InterPro" id="IPR023198">
    <property type="entry name" value="PGP-like_dom2"/>
</dbReference>
<dbReference type="InterPro" id="IPR023214">
    <property type="entry name" value="HAD_sf"/>
</dbReference>
<dbReference type="GO" id="GO:0008253">
    <property type="term" value="F:5'-nucleotidase activity"/>
    <property type="evidence" value="ECO:0007669"/>
    <property type="project" value="InterPro"/>
</dbReference>
<dbReference type="NCBIfam" id="TIGR01549">
    <property type="entry name" value="HAD-SF-IA-v1"/>
    <property type="match status" value="1"/>
</dbReference>
<keyword evidence="2" id="KW-1185">Reference proteome</keyword>
<dbReference type="PANTHER" id="PTHR47478:SF1">
    <property type="entry name" value="PYRIMIDINE 5'-NUCLEOTIDASE YJJG"/>
    <property type="match status" value="1"/>
</dbReference>
<dbReference type="NCBIfam" id="TIGR02254">
    <property type="entry name" value="YjjG_YfnB"/>
    <property type="match status" value="1"/>
</dbReference>
<organism evidence="1 2">
    <name type="scientific">Staphylococcus pasteuri_A</name>
    <dbReference type="NCBI Taxonomy" id="3062664"/>
    <lineage>
        <taxon>Bacteria</taxon>
        <taxon>Bacillati</taxon>
        <taxon>Bacillota</taxon>
        <taxon>Bacilli</taxon>
        <taxon>Bacillales</taxon>
        <taxon>Staphylococcaceae</taxon>
        <taxon>Staphylococcus</taxon>
    </lineage>
</organism>
<reference evidence="1" key="1">
    <citation type="submission" date="2023-07" db="EMBL/GenBank/DDBJ databases">
        <title>Genome content predicts the carbon catabolic preferences of heterotrophic bacteria.</title>
        <authorList>
            <person name="Gralka M."/>
        </authorList>
    </citation>
    <scope>NUCLEOTIDE SEQUENCE</scope>
    <source>
        <strain evidence="1">E2R20</strain>
    </source>
</reference>
<dbReference type="InterPro" id="IPR011951">
    <property type="entry name" value="HAD-SF_hydro_IA_YjjG/PynA"/>
</dbReference>